<name>A0A1G8ADB5_CHIFI</name>
<dbReference type="RefSeq" id="WP_176842458.1">
    <property type="nucleotide sequence ID" value="NZ_FNBN01000009.1"/>
</dbReference>
<dbReference type="Proteomes" id="UP000199045">
    <property type="component" value="Unassembled WGS sequence"/>
</dbReference>
<accession>A0A1G8ADB5</accession>
<dbReference type="PROSITE" id="PS51412">
    <property type="entry name" value="MACPF_2"/>
    <property type="match status" value="1"/>
</dbReference>
<protein>
    <submittedName>
        <fullName evidence="2">MAC/Perforin domain-containing protein</fullName>
    </submittedName>
</protein>
<dbReference type="InterPro" id="IPR020864">
    <property type="entry name" value="MACPF"/>
</dbReference>
<feature type="domain" description="MACPF" evidence="1">
    <location>
        <begin position="1"/>
        <end position="344"/>
    </location>
</feature>
<gene>
    <name evidence="2" type="ORF">SAMN04488121_109212</name>
</gene>
<dbReference type="AlphaFoldDB" id="A0A1G8ADB5"/>
<evidence type="ECO:0000259" key="1">
    <source>
        <dbReference type="PROSITE" id="PS51412"/>
    </source>
</evidence>
<evidence type="ECO:0000313" key="2">
    <source>
        <dbReference type="EMBL" id="SDH18889.1"/>
    </source>
</evidence>
<organism evidence="2 3">
    <name type="scientific">Chitinophaga filiformis</name>
    <name type="common">Myxococcus filiformis</name>
    <name type="synonym">Flexibacter filiformis</name>
    <dbReference type="NCBI Taxonomy" id="104663"/>
    <lineage>
        <taxon>Bacteria</taxon>
        <taxon>Pseudomonadati</taxon>
        <taxon>Bacteroidota</taxon>
        <taxon>Chitinophagia</taxon>
        <taxon>Chitinophagales</taxon>
        <taxon>Chitinophagaceae</taxon>
        <taxon>Chitinophaga</taxon>
    </lineage>
</organism>
<dbReference type="EMBL" id="FNBN01000009">
    <property type="protein sequence ID" value="SDH18889.1"/>
    <property type="molecule type" value="Genomic_DNA"/>
</dbReference>
<reference evidence="2 3" key="1">
    <citation type="submission" date="2016-10" db="EMBL/GenBank/DDBJ databases">
        <authorList>
            <person name="de Groot N.N."/>
        </authorList>
    </citation>
    <scope>NUCLEOTIDE SEQUENCE [LARGE SCALE GENOMIC DNA]</scope>
    <source>
        <strain evidence="2 3">DSM 527</strain>
    </source>
</reference>
<sequence>MNFKIANAAKVAAVAGVLISMQYGCTKNDALEKLKLKNAPTLMSARDGQNDLLGYGYDATGEYANSSSSKFSVINVTALKADQPLRVEWDLSKTQVGTLSAGENARSYLDKKSTKVKAGVDIPLFKASVETSFGSTNSFSTKYIYSGFDLVIKQKRVKTNADIDLLKQYLQPTFAADIQNKTPEYIVSAYGTHVLLDIILGAKLEVMYQSESIASERTRASEIGIDVGLKKFFSLTAGLNYSYNEEEKNSNFYDRLHYRTVGGDPSKNLIGEIPLGSTTPKVDISSWQASSTEANAELIDFGENGLLPIYELISDPGKKEAVRSYVIQYLQNRAATLIQQKIYAKITANNIVSHYYFDSYWDNVKTGDQYLTFFGEDKVTPAVFTGNVAFRYNIVHEDGTDQWRLGEIENWWVQNQHKVFISRAFISAAGNRKHPWAEMMFEILPQPGYEPINEQLAP</sequence>
<proteinExistence type="predicted"/>
<dbReference type="Pfam" id="PF01823">
    <property type="entry name" value="MACPF"/>
    <property type="match status" value="1"/>
</dbReference>
<evidence type="ECO:0000313" key="3">
    <source>
        <dbReference type="Proteomes" id="UP000199045"/>
    </source>
</evidence>